<dbReference type="GO" id="GO:0030313">
    <property type="term" value="C:cell envelope"/>
    <property type="evidence" value="ECO:0007669"/>
    <property type="project" value="UniProtKB-SubCell"/>
</dbReference>
<dbReference type="GO" id="GO:0015833">
    <property type="term" value="P:peptide transport"/>
    <property type="evidence" value="ECO:0007669"/>
    <property type="project" value="TreeGrafter"/>
</dbReference>
<dbReference type="RefSeq" id="WP_191211166.1">
    <property type="nucleotide sequence ID" value="NZ_BAABKL010000020.1"/>
</dbReference>
<dbReference type="Gene3D" id="3.40.190.10">
    <property type="entry name" value="Periplasmic binding protein-like II"/>
    <property type="match status" value="1"/>
</dbReference>
<dbReference type="InterPro" id="IPR039424">
    <property type="entry name" value="SBP_5"/>
</dbReference>
<dbReference type="Pfam" id="PF00496">
    <property type="entry name" value="SBP_bac_5"/>
    <property type="match status" value="1"/>
</dbReference>
<evidence type="ECO:0000259" key="5">
    <source>
        <dbReference type="Pfam" id="PF00496"/>
    </source>
</evidence>
<dbReference type="PANTHER" id="PTHR30290">
    <property type="entry name" value="PERIPLASMIC BINDING COMPONENT OF ABC TRANSPORTER"/>
    <property type="match status" value="1"/>
</dbReference>
<dbReference type="GO" id="GO:0042597">
    <property type="term" value="C:periplasmic space"/>
    <property type="evidence" value="ECO:0007669"/>
    <property type="project" value="UniProtKB-ARBA"/>
</dbReference>
<gene>
    <name evidence="6" type="ORF">IF129_20210</name>
</gene>
<evidence type="ECO:0000256" key="3">
    <source>
        <dbReference type="ARBA" id="ARBA00022448"/>
    </source>
</evidence>
<dbReference type="GO" id="GO:1904680">
    <property type="term" value="F:peptide transmembrane transporter activity"/>
    <property type="evidence" value="ECO:0007669"/>
    <property type="project" value="TreeGrafter"/>
</dbReference>
<dbReference type="SUPFAM" id="SSF53850">
    <property type="entry name" value="Periplasmic binding protein-like II"/>
    <property type="match status" value="1"/>
</dbReference>
<dbReference type="PANTHER" id="PTHR30290:SF10">
    <property type="entry name" value="PERIPLASMIC OLIGOPEPTIDE-BINDING PROTEIN-RELATED"/>
    <property type="match status" value="1"/>
</dbReference>
<dbReference type="Gene3D" id="3.10.105.10">
    <property type="entry name" value="Dipeptide-binding Protein, Domain 3"/>
    <property type="match status" value="1"/>
</dbReference>
<dbReference type="Proteomes" id="UP000632289">
    <property type="component" value="Unassembled WGS sequence"/>
</dbReference>
<protein>
    <submittedName>
        <fullName evidence="6">Peptide-binding protein</fullName>
    </submittedName>
</protein>
<dbReference type="FunFam" id="3.10.105.10:FF:000012">
    <property type="entry name" value="Peptide/nickel transport system substrate-binding protein"/>
    <property type="match status" value="1"/>
</dbReference>
<accession>A0A927IEF2</accession>
<evidence type="ECO:0000256" key="1">
    <source>
        <dbReference type="ARBA" id="ARBA00004196"/>
    </source>
</evidence>
<dbReference type="PIRSF" id="PIRSF002741">
    <property type="entry name" value="MppA"/>
    <property type="match status" value="1"/>
</dbReference>
<organism evidence="6 7">
    <name type="scientific">Streptomyces chumphonensis</name>
    <dbReference type="NCBI Taxonomy" id="1214925"/>
    <lineage>
        <taxon>Bacteria</taxon>
        <taxon>Bacillati</taxon>
        <taxon>Actinomycetota</taxon>
        <taxon>Actinomycetes</taxon>
        <taxon>Kitasatosporales</taxon>
        <taxon>Streptomycetaceae</taxon>
        <taxon>Streptomyces</taxon>
    </lineage>
</organism>
<comment type="similarity">
    <text evidence="2">Belongs to the bacterial solute-binding protein 5 family.</text>
</comment>
<evidence type="ECO:0000313" key="6">
    <source>
        <dbReference type="EMBL" id="MBD3933870.1"/>
    </source>
</evidence>
<name>A0A927IEF2_9ACTN</name>
<keyword evidence="4" id="KW-0732">Signal</keyword>
<keyword evidence="3" id="KW-0813">Transport</keyword>
<evidence type="ECO:0000256" key="2">
    <source>
        <dbReference type="ARBA" id="ARBA00005695"/>
    </source>
</evidence>
<feature type="domain" description="Solute-binding protein family 5" evidence="5">
    <location>
        <begin position="68"/>
        <end position="433"/>
    </location>
</feature>
<dbReference type="AlphaFoldDB" id="A0A927IEF2"/>
<proteinExistence type="inferred from homology"/>
<comment type="caution">
    <text evidence="6">The sequence shown here is derived from an EMBL/GenBank/DDBJ whole genome shotgun (WGS) entry which is preliminary data.</text>
</comment>
<comment type="subcellular location">
    <subcellularLocation>
        <location evidence="1">Cell envelope</location>
    </subcellularLocation>
</comment>
<dbReference type="InterPro" id="IPR000914">
    <property type="entry name" value="SBP_5_dom"/>
</dbReference>
<dbReference type="InterPro" id="IPR030678">
    <property type="entry name" value="Peptide/Ni-bd"/>
</dbReference>
<dbReference type="GO" id="GO:0043190">
    <property type="term" value="C:ATP-binding cassette (ABC) transporter complex"/>
    <property type="evidence" value="ECO:0007669"/>
    <property type="project" value="InterPro"/>
</dbReference>
<dbReference type="EMBL" id="JACXYU010000012">
    <property type="protein sequence ID" value="MBD3933870.1"/>
    <property type="molecule type" value="Genomic_DNA"/>
</dbReference>
<sequence>MAAGSVITLLAGCASLTGGSDAEDEPIIVGTTSAPSALDPAGAWDGSWELFRNVYQTLLHFPSSSGTPAPDAAKSCAFTDNSSQVYRCELKEGLKFSSGRPLDAEAVKYSIERTIDIAAPLGPAQLLESLDRVETSGDRTVVFHLKKSNATFPLILATPAASLVDPEVYPADKLRESEKVTASGPYELKSYRRDKEAVLVRNTDYQGSAELKNDAVTIRYFQDSDRMMQALEKEEVDLTFRGLTPDHISAVREGDFGNKDVSLHDVVGTEIRYLVFNPGLGAAGDAAVRQAIAQLVDRKALVREVHQRTVEPLYSMVPGGITGHTSAFFDEYGEPNQKKAEELLSAAGVSTPVELTFSYTTERYGSATKAEFEEIQSQLNSTGLFSIEIEHKPTWDEFQSGVKEGEYEVFGRGWFPDFPDADNFIGPFVGGENAVGVPYEDAELTEELLPESRRQSDRAAAGSVLKEAQRILAEDARLIPLWQGRVYIAAHDEIAGIEWTIDSSTIMRVWELHRKASW</sequence>
<evidence type="ECO:0000313" key="7">
    <source>
        <dbReference type="Proteomes" id="UP000632289"/>
    </source>
</evidence>
<evidence type="ECO:0000256" key="4">
    <source>
        <dbReference type="ARBA" id="ARBA00022729"/>
    </source>
</evidence>
<keyword evidence="7" id="KW-1185">Reference proteome</keyword>
<reference evidence="6" key="1">
    <citation type="submission" date="2020-09" db="EMBL/GenBank/DDBJ databases">
        <title>Secondary metabolite and genome analysis of marine Streptomyces chumphonensis KK1-2T.</title>
        <authorList>
            <person name="Phongsopitanun W."/>
            <person name="Kanchanasin P."/>
            <person name="Pittayakhajonwut P."/>
            <person name="Suwanborirux K."/>
            <person name="Tanasupawat S."/>
        </authorList>
    </citation>
    <scope>NUCLEOTIDE SEQUENCE</scope>
    <source>
        <strain evidence="6">KK1-2</strain>
    </source>
</reference>